<protein>
    <recommendedName>
        <fullName evidence="1">TLDc domain-containing protein</fullName>
    </recommendedName>
</protein>
<dbReference type="PhylomeDB" id="A0A0G4G357"/>
<feature type="domain" description="TLDc" evidence="1">
    <location>
        <begin position="348"/>
        <end position="524"/>
    </location>
</feature>
<keyword evidence="3" id="KW-1185">Reference proteome</keyword>
<dbReference type="InterPro" id="IPR006571">
    <property type="entry name" value="TLDc_dom"/>
</dbReference>
<dbReference type="Proteomes" id="UP000041254">
    <property type="component" value="Unassembled WGS sequence"/>
</dbReference>
<dbReference type="AlphaFoldDB" id="A0A0G4G357"/>
<sequence length="561" mass="62172">MLELIGGCDTIDCDFDASIERLTMAKRALTDEISRLLASRGGVSRPAETTGEMLVNAGGVVFPVSRRGLLLPCMKHRYISVLLMLFADGLPRDADGHVYLETSPAYFEAFLDELTLYETGRTNTVDLPPSKAADPAYCEYHSLFMRELPSFSAPTYSSRGAATARAIDGACDEKALGNVIQTSLSDLEKVMKRLTRRREEVVRFLSAMEPFMKGQDNTEDDLAVLSLDVLGRQVVIQRRTLLRLGDDHPLLTRFSNTPPCWGDRRVRQTPTKHFVNTVEFARRISTMPKGQLIRPPLLDESERELFREDLTMYGLTYSPILDLPAGQEWVMQSTEEWVAVLDLMDRPTCRPSLLFKYGRDGGDCGTLLAKVGDASGLLFLINHDDTHRFGAFVDGQLKPPADPTQTSGHYTAPLIFISISGAYSRPTKVPIPEARQVVEVAGRDASIKATNGDSRGKLGIGGGYLWFGLATPGPSDDVRSMHQWVKKEGLPDNGYLGRFSDENGHGTLAGDWNFTAKEMEIWHIETARGGWFKAAAPHAAVRVGSRKPKGLMSWLWRWGGE</sequence>
<dbReference type="InParanoid" id="A0A0G4G357"/>
<proteinExistence type="predicted"/>
<gene>
    <name evidence="2" type="ORF">Vbra_16811</name>
</gene>
<dbReference type="EMBL" id="CDMY01000553">
    <property type="protein sequence ID" value="CEM22536.1"/>
    <property type="molecule type" value="Genomic_DNA"/>
</dbReference>
<evidence type="ECO:0000313" key="3">
    <source>
        <dbReference type="Proteomes" id="UP000041254"/>
    </source>
</evidence>
<dbReference type="VEuPathDB" id="CryptoDB:Vbra_16811"/>
<organism evidence="2 3">
    <name type="scientific">Vitrella brassicaformis (strain CCMP3155)</name>
    <dbReference type="NCBI Taxonomy" id="1169540"/>
    <lineage>
        <taxon>Eukaryota</taxon>
        <taxon>Sar</taxon>
        <taxon>Alveolata</taxon>
        <taxon>Colpodellida</taxon>
        <taxon>Vitrellaceae</taxon>
        <taxon>Vitrella</taxon>
    </lineage>
</organism>
<evidence type="ECO:0000313" key="2">
    <source>
        <dbReference type="EMBL" id="CEM22536.1"/>
    </source>
</evidence>
<reference evidence="2 3" key="1">
    <citation type="submission" date="2014-11" db="EMBL/GenBank/DDBJ databases">
        <authorList>
            <person name="Zhu J."/>
            <person name="Qi W."/>
            <person name="Song R."/>
        </authorList>
    </citation>
    <scope>NUCLEOTIDE SEQUENCE [LARGE SCALE GENOMIC DNA]</scope>
</reference>
<evidence type="ECO:0000259" key="1">
    <source>
        <dbReference type="Pfam" id="PF07534"/>
    </source>
</evidence>
<accession>A0A0G4G357</accession>
<dbReference type="Pfam" id="PF07534">
    <property type="entry name" value="TLD"/>
    <property type="match status" value="1"/>
</dbReference>
<name>A0A0G4G357_VITBC</name>